<evidence type="ECO:0000313" key="8">
    <source>
        <dbReference type="Proteomes" id="UP000248798"/>
    </source>
</evidence>
<dbReference type="Gene3D" id="1.10.10.1100">
    <property type="entry name" value="BFD-like [2Fe-2S]-binding domain"/>
    <property type="match status" value="1"/>
</dbReference>
<evidence type="ECO:0000259" key="5">
    <source>
        <dbReference type="Pfam" id="PF04324"/>
    </source>
</evidence>
<organism evidence="7 8">
    <name type="scientific">Desulfobacter hydrogenophilus</name>
    <dbReference type="NCBI Taxonomy" id="2291"/>
    <lineage>
        <taxon>Bacteria</taxon>
        <taxon>Pseudomonadati</taxon>
        <taxon>Thermodesulfobacteriota</taxon>
        <taxon>Desulfobacteria</taxon>
        <taxon>Desulfobacterales</taxon>
        <taxon>Desulfobacteraceae</taxon>
        <taxon>Desulfobacter</taxon>
    </lineage>
</organism>
<dbReference type="EMBL" id="QLNI01000009">
    <property type="protein sequence ID" value="RAM02940.1"/>
    <property type="molecule type" value="Genomic_DNA"/>
</dbReference>
<dbReference type="RefSeq" id="WP_111954692.1">
    <property type="nucleotide sequence ID" value="NZ_CP036313.1"/>
</dbReference>
<gene>
    <name evidence="7" type="primary">nifU</name>
    <name evidence="7" type="ORF">DO021_05945</name>
    <name evidence="6" type="ORF">EYB58_01575</name>
</gene>
<sequence>MWNYSEKVMEHFLKPKNVGELEGANAIGETGSLNCGDALKLYLKVNENERIIDASFMTFGCASAVASSSALTEIIKGMTLDDAAKVTNDDIADYLGGLPKEKMHCSVMGQAALKKAIADFRGIQILEKPGEMICECFDVTDLEIIDAVKNNGLENTEDVTNYLKAGGGCGKCLDRIEEVVHKTMATMEAHSEAE</sequence>
<dbReference type="InterPro" id="IPR007419">
    <property type="entry name" value="BFD-like_2Fe2S-bd_dom"/>
</dbReference>
<proteinExistence type="predicted"/>
<evidence type="ECO:0000259" key="4">
    <source>
        <dbReference type="Pfam" id="PF01592"/>
    </source>
</evidence>
<evidence type="ECO:0000313" key="9">
    <source>
        <dbReference type="Proteomes" id="UP000293902"/>
    </source>
</evidence>
<feature type="domain" description="NIF system FeS cluster assembly NifU N-terminal" evidence="4">
    <location>
        <begin position="4"/>
        <end position="124"/>
    </location>
</feature>
<dbReference type="Pfam" id="PF01592">
    <property type="entry name" value="NifU_N"/>
    <property type="match status" value="1"/>
</dbReference>
<dbReference type="OrthoDB" id="9808097at2"/>
<keyword evidence="9" id="KW-1185">Reference proteome</keyword>
<dbReference type="InterPro" id="IPR041854">
    <property type="entry name" value="BFD-like_2Fe2S-bd_dom_sf"/>
</dbReference>
<evidence type="ECO:0000256" key="1">
    <source>
        <dbReference type="ARBA" id="ARBA00022723"/>
    </source>
</evidence>
<dbReference type="InterPro" id="IPR002871">
    <property type="entry name" value="NIF_FeS_clus_asmbl_NifU_N"/>
</dbReference>
<accession>A0A328FGK2</accession>
<evidence type="ECO:0000256" key="2">
    <source>
        <dbReference type="ARBA" id="ARBA00023004"/>
    </source>
</evidence>
<evidence type="ECO:0000313" key="6">
    <source>
        <dbReference type="EMBL" id="QBH11726.1"/>
    </source>
</evidence>
<dbReference type="CDD" id="cd06664">
    <property type="entry name" value="IscU_like"/>
    <property type="match status" value="1"/>
</dbReference>
<dbReference type="GO" id="GO:0016226">
    <property type="term" value="P:iron-sulfur cluster assembly"/>
    <property type="evidence" value="ECO:0007669"/>
    <property type="project" value="InterPro"/>
</dbReference>
<evidence type="ECO:0000256" key="3">
    <source>
        <dbReference type="ARBA" id="ARBA00023014"/>
    </source>
</evidence>
<dbReference type="EMBL" id="CP036313">
    <property type="protein sequence ID" value="QBH11726.1"/>
    <property type="molecule type" value="Genomic_DNA"/>
</dbReference>
<keyword evidence="2" id="KW-0408">Iron</keyword>
<dbReference type="NCBIfam" id="TIGR02000">
    <property type="entry name" value="NifU_proper"/>
    <property type="match status" value="1"/>
</dbReference>
<evidence type="ECO:0000313" key="7">
    <source>
        <dbReference type="EMBL" id="RAM02940.1"/>
    </source>
</evidence>
<dbReference type="InterPro" id="IPR010238">
    <property type="entry name" value="NIF_FeS_clus_asmbl_NifU"/>
</dbReference>
<dbReference type="Gene3D" id="3.90.1010.10">
    <property type="match status" value="1"/>
</dbReference>
<feature type="domain" description="BFD-like [2Fe-2S]-binding" evidence="5">
    <location>
        <begin position="132"/>
        <end position="180"/>
    </location>
</feature>
<dbReference type="SUPFAM" id="SSF82649">
    <property type="entry name" value="SufE/NifU"/>
    <property type="match status" value="1"/>
</dbReference>
<dbReference type="PANTHER" id="PTHR10093">
    <property type="entry name" value="IRON-SULFUR CLUSTER ASSEMBLY ENZYME NIFU HOMOLOG"/>
    <property type="match status" value="1"/>
</dbReference>
<dbReference type="GO" id="GO:0005506">
    <property type="term" value="F:iron ion binding"/>
    <property type="evidence" value="ECO:0007669"/>
    <property type="project" value="InterPro"/>
</dbReference>
<protein>
    <submittedName>
        <fullName evidence="7">Fe-S cluster assembly protein NifU</fullName>
    </submittedName>
</protein>
<reference evidence="7 8" key="1">
    <citation type="submission" date="2018-06" db="EMBL/GenBank/DDBJ databases">
        <title>Complete Genome Sequence of Desulfobacter hydrogenophilus (DSM3380).</title>
        <authorList>
            <person name="Marietou A."/>
            <person name="Schreiber L."/>
            <person name="Marshall I."/>
            <person name="Jorgensen B."/>
        </authorList>
    </citation>
    <scope>NUCLEOTIDE SEQUENCE [LARGE SCALE GENOMIC DNA]</scope>
    <source>
        <strain evidence="7 8">DSM 3380</strain>
    </source>
</reference>
<dbReference type="Proteomes" id="UP000293902">
    <property type="component" value="Chromosome"/>
</dbReference>
<keyword evidence="3" id="KW-0411">Iron-sulfur</keyword>
<name>A0A328FGK2_9BACT</name>
<keyword evidence="1" id="KW-0479">Metal-binding</keyword>
<reference evidence="6 9" key="2">
    <citation type="submission" date="2019-02" db="EMBL/GenBank/DDBJ databases">
        <title>Complete genome sequence of Desulfobacter hydrogenophilus AcRS1.</title>
        <authorList>
            <person name="Marietou A."/>
            <person name="Lund M.B."/>
            <person name="Marshall I.P.G."/>
            <person name="Schreiber L."/>
            <person name="Jorgensen B."/>
        </authorList>
    </citation>
    <scope>NUCLEOTIDE SEQUENCE [LARGE SCALE GENOMIC DNA]</scope>
    <source>
        <strain evidence="6 9">AcRS1</strain>
    </source>
</reference>
<dbReference type="AlphaFoldDB" id="A0A328FGK2"/>
<dbReference type="Proteomes" id="UP000248798">
    <property type="component" value="Unassembled WGS sequence"/>
</dbReference>
<dbReference type="Pfam" id="PF04324">
    <property type="entry name" value="Fer2_BFD"/>
    <property type="match status" value="1"/>
</dbReference>
<dbReference type="GO" id="GO:0051536">
    <property type="term" value="F:iron-sulfur cluster binding"/>
    <property type="evidence" value="ECO:0007669"/>
    <property type="project" value="UniProtKB-KW"/>
</dbReference>